<dbReference type="SUPFAM" id="SSF142433">
    <property type="entry name" value="CinA-like"/>
    <property type="match status" value="1"/>
</dbReference>
<dbReference type="Gene3D" id="3.90.950.20">
    <property type="entry name" value="CinA-like"/>
    <property type="match status" value="1"/>
</dbReference>
<gene>
    <name evidence="3" type="primary">cinA_1</name>
    <name evidence="3" type="ORF">HRbin17_02385</name>
</gene>
<dbReference type="PANTHER" id="PTHR13939">
    <property type="entry name" value="NICOTINAMIDE-NUCLEOTIDE AMIDOHYDROLASE PNCC"/>
    <property type="match status" value="1"/>
</dbReference>
<dbReference type="InterPro" id="IPR008136">
    <property type="entry name" value="CinA_C"/>
</dbReference>
<sequence>MIAEIWSVGTELLLGQIVDTNAVYLSQWLARLGIDLYRRGTVGDNRARIAQAVCEALGRADLVLMTGGLGPTPDDVTAAGIADAFGAPLVRHPDAEAWLVDLLQRRGIPLSPTLLKQADLPKGADWLKNPVGTAPGIWMERAGKIVVALPGVPAEMEAMFEQEVVPRLQRRLTGGVLRWRVLRFAGIGESALTDRLGDLMDSPNPTLGTLVKPGEVWLRLAAKAPSEAEADALLADMEAKVRGQAGQWLLAVGDEPIEELVGQRLRALGWSIATAESVTGGLICALLTNVPGSSEYVRGGIVAYTDGAKMSLLGVPWETLNKHGAVSAECAQWMAGSVRARLKAQVGVATTGYAGPTGGEPDKPIGTVFIAVSTPDGTDVQRYQLRGTRRQIRERAAHIALVQVLKALSKF</sequence>
<dbReference type="InterPro" id="IPR001453">
    <property type="entry name" value="MoaB/Mog_dom"/>
</dbReference>
<evidence type="ECO:0000259" key="2">
    <source>
        <dbReference type="SMART" id="SM00852"/>
    </source>
</evidence>
<dbReference type="HAMAP" id="MF_00226_B">
    <property type="entry name" value="CinA_B"/>
    <property type="match status" value="1"/>
</dbReference>
<feature type="domain" description="MoaB/Mog" evidence="2">
    <location>
        <begin position="4"/>
        <end position="171"/>
    </location>
</feature>
<organism evidence="3 4">
    <name type="scientific">Candidatus Fervidibacter japonicus</name>
    <dbReference type="NCBI Taxonomy" id="2035412"/>
    <lineage>
        <taxon>Bacteria</taxon>
        <taxon>Candidatus Fervidibacterota</taxon>
        <taxon>Candidatus Fervidibacter</taxon>
    </lineage>
</organism>
<dbReference type="PANTHER" id="PTHR13939:SF0">
    <property type="entry name" value="NMN AMIDOHYDROLASE-LIKE PROTEIN YFAY"/>
    <property type="match status" value="1"/>
</dbReference>
<dbReference type="InterPro" id="IPR050101">
    <property type="entry name" value="CinA"/>
</dbReference>
<dbReference type="InterPro" id="IPR036653">
    <property type="entry name" value="CinA-like_C"/>
</dbReference>
<evidence type="ECO:0000256" key="1">
    <source>
        <dbReference type="HAMAP-Rule" id="MF_00226"/>
    </source>
</evidence>
<dbReference type="Pfam" id="PF18146">
    <property type="entry name" value="CinA_KH"/>
    <property type="match status" value="1"/>
</dbReference>
<dbReference type="NCBIfam" id="TIGR00200">
    <property type="entry name" value="cinA_nterm"/>
    <property type="match status" value="1"/>
</dbReference>
<accession>A0A2H5XFA0</accession>
<dbReference type="EMBL" id="BEHT01000040">
    <property type="protein sequence ID" value="GBC99854.1"/>
    <property type="molecule type" value="Genomic_DNA"/>
</dbReference>
<dbReference type="InterPro" id="IPR008135">
    <property type="entry name" value="Competence-induced_CinA"/>
</dbReference>
<dbReference type="PIRSF" id="PIRSF006728">
    <property type="entry name" value="CinA"/>
    <property type="match status" value="1"/>
</dbReference>
<proteinExistence type="inferred from homology"/>
<dbReference type="AlphaFoldDB" id="A0A2H5XFA0"/>
<dbReference type="NCBIfam" id="TIGR00177">
    <property type="entry name" value="molyb_syn"/>
    <property type="match status" value="1"/>
</dbReference>
<comment type="similarity">
    <text evidence="1">Belongs to the CinA family.</text>
</comment>
<name>A0A2H5XFA0_9BACT</name>
<reference evidence="4" key="1">
    <citation type="submission" date="2017-09" db="EMBL/GenBank/DDBJ databases">
        <title>Metaegenomics of thermophilic ammonia-oxidizing enrichment culture.</title>
        <authorList>
            <person name="Kato S."/>
            <person name="Suzuki K."/>
        </authorList>
    </citation>
    <scope>NUCLEOTIDE SEQUENCE [LARGE SCALE GENOMIC DNA]</scope>
</reference>
<dbReference type="Proteomes" id="UP000236173">
    <property type="component" value="Unassembled WGS sequence"/>
</dbReference>
<dbReference type="SUPFAM" id="SSF53218">
    <property type="entry name" value="Molybdenum cofactor biosynthesis proteins"/>
    <property type="match status" value="1"/>
</dbReference>
<evidence type="ECO:0000313" key="4">
    <source>
        <dbReference type="Proteomes" id="UP000236173"/>
    </source>
</evidence>
<dbReference type="InterPro" id="IPR036425">
    <property type="entry name" value="MoaB/Mog-like_dom_sf"/>
</dbReference>
<dbReference type="InterPro" id="IPR041424">
    <property type="entry name" value="CinA_KH"/>
</dbReference>
<dbReference type="Pfam" id="PF00994">
    <property type="entry name" value="MoCF_biosynth"/>
    <property type="match status" value="1"/>
</dbReference>
<dbReference type="Pfam" id="PF02464">
    <property type="entry name" value="CinA"/>
    <property type="match status" value="1"/>
</dbReference>
<dbReference type="SMART" id="SM00852">
    <property type="entry name" value="MoCF_biosynth"/>
    <property type="match status" value="1"/>
</dbReference>
<dbReference type="Gene3D" id="3.30.70.2860">
    <property type="match status" value="1"/>
</dbReference>
<dbReference type="NCBIfam" id="TIGR00199">
    <property type="entry name" value="PncC_domain"/>
    <property type="match status" value="1"/>
</dbReference>
<dbReference type="NCBIfam" id="NF001813">
    <property type="entry name" value="PRK00549.1"/>
    <property type="match status" value="1"/>
</dbReference>
<protein>
    <recommendedName>
        <fullName evidence="1">CinA-like protein</fullName>
    </recommendedName>
</protein>
<dbReference type="CDD" id="cd00885">
    <property type="entry name" value="cinA"/>
    <property type="match status" value="1"/>
</dbReference>
<comment type="caution">
    <text evidence="3">The sequence shown here is derived from an EMBL/GenBank/DDBJ whole genome shotgun (WGS) entry which is preliminary data.</text>
</comment>
<evidence type="ECO:0000313" key="3">
    <source>
        <dbReference type="EMBL" id="GBC99854.1"/>
    </source>
</evidence>
<dbReference type="Gene3D" id="3.40.980.10">
    <property type="entry name" value="MoaB/Mog-like domain"/>
    <property type="match status" value="1"/>
</dbReference>